<evidence type="ECO:0000256" key="2">
    <source>
        <dbReference type="ARBA" id="ARBA00022692"/>
    </source>
</evidence>
<feature type="transmembrane region" description="Helical" evidence="5">
    <location>
        <begin position="95"/>
        <end position="113"/>
    </location>
</feature>
<feature type="transmembrane region" description="Helical" evidence="5">
    <location>
        <begin position="36"/>
        <end position="56"/>
    </location>
</feature>
<comment type="subcellular location">
    <subcellularLocation>
        <location evidence="1">Membrane</location>
        <topology evidence="1">Multi-pass membrane protein</topology>
    </subcellularLocation>
</comment>
<feature type="transmembrane region" description="Helical" evidence="5">
    <location>
        <begin position="7"/>
        <end position="30"/>
    </location>
</feature>
<feature type="transmembrane region" description="Helical" evidence="5">
    <location>
        <begin position="68"/>
        <end position="89"/>
    </location>
</feature>
<dbReference type="Proteomes" id="UP000198784">
    <property type="component" value="Unassembled WGS sequence"/>
</dbReference>
<feature type="transmembrane region" description="Helical" evidence="5">
    <location>
        <begin position="125"/>
        <end position="143"/>
    </location>
</feature>
<evidence type="ECO:0000313" key="7">
    <source>
        <dbReference type="EMBL" id="SFP82889.1"/>
    </source>
</evidence>
<feature type="transmembrane region" description="Helical" evidence="5">
    <location>
        <begin position="184"/>
        <end position="204"/>
    </location>
</feature>
<dbReference type="InterPro" id="IPR037185">
    <property type="entry name" value="EmrE-like"/>
</dbReference>
<protein>
    <submittedName>
        <fullName evidence="7">EamA domain-containing membrane protein RarD</fullName>
    </submittedName>
</protein>
<name>A0A1I5TIJ5_9PSED</name>
<feature type="domain" description="EamA" evidence="6">
    <location>
        <begin position="9"/>
        <end position="136"/>
    </location>
</feature>
<feature type="transmembrane region" description="Helical" evidence="5">
    <location>
        <begin position="216"/>
        <end position="235"/>
    </location>
</feature>
<evidence type="ECO:0000256" key="4">
    <source>
        <dbReference type="ARBA" id="ARBA00023136"/>
    </source>
</evidence>
<keyword evidence="8" id="KW-1185">Reference proteome</keyword>
<dbReference type="PANTHER" id="PTHR32322">
    <property type="entry name" value="INNER MEMBRANE TRANSPORTER"/>
    <property type="match status" value="1"/>
</dbReference>
<feature type="domain" description="EamA" evidence="6">
    <location>
        <begin position="149"/>
        <end position="289"/>
    </location>
</feature>
<evidence type="ECO:0000256" key="1">
    <source>
        <dbReference type="ARBA" id="ARBA00004141"/>
    </source>
</evidence>
<dbReference type="AlphaFoldDB" id="A0A1I5TIJ5"/>
<evidence type="ECO:0000313" key="8">
    <source>
        <dbReference type="Proteomes" id="UP000198784"/>
    </source>
</evidence>
<gene>
    <name evidence="7" type="ORF">SAMN05216190_12065</name>
</gene>
<dbReference type="Gene3D" id="1.10.3730.20">
    <property type="match status" value="1"/>
</dbReference>
<reference evidence="8" key="1">
    <citation type="submission" date="2016-10" db="EMBL/GenBank/DDBJ databases">
        <authorList>
            <person name="Varghese N."/>
            <person name="Submissions S."/>
        </authorList>
    </citation>
    <scope>NUCLEOTIDE SEQUENCE [LARGE SCALE GENOMIC DNA]</scope>
    <source>
        <strain evidence="8">DSM 17834</strain>
    </source>
</reference>
<sequence>MRLADLLRLLLLAAIWGASFLFMRIIAPVLGSMPTAFFRASLGALGLLAILLIMRVQWDFRGKLKQCLVLGVINAGLPSAMYCLAALVLPAGYSAIFNATTPMMGVLIGMLFFTEALTLSKAAGVALGLFGVAVLTRTGPVAVDAQLLLGAAACLIATTCYGFAGFLTRRWIGQQGGLDNRLTAFSSLCGASLFLLPLFAGALIVQPPASWGGPEVWLSLAGLGLICTAFAYVLYFRLLTDIGPIKASTTTFLIPPFGVLWGALLLDEPLSWAYLYGGVLISIALWLVVRPGAGAATASSAVQAPVRLDRP</sequence>
<accession>A0A1I5TIJ5</accession>
<dbReference type="OrthoDB" id="9810556at2"/>
<dbReference type="SUPFAM" id="SSF103481">
    <property type="entry name" value="Multidrug resistance efflux transporter EmrE"/>
    <property type="match status" value="2"/>
</dbReference>
<dbReference type="EMBL" id="FOWX01000020">
    <property type="protein sequence ID" value="SFP82889.1"/>
    <property type="molecule type" value="Genomic_DNA"/>
</dbReference>
<keyword evidence="2 5" id="KW-0812">Transmembrane</keyword>
<dbReference type="InterPro" id="IPR050638">
    <property type="entry name" value="AA-Vitamin_Transporters"/>
</dbReference>
<feature type="transmembrane region" description="Helical" evidence="5">
    <location>
        <begin position="149"/>
        <end position="172"/>
    </location>
</feature>
<dbReference type="PANTHER" id="PTHR32322:SF9">
    <property type="entry name" value="AMINO-ACID METABOLITE EFFLUX PUMP-RELATED"/>
    <property type="match status" value="1"/>
</dbReference>
<feature type="transmembrane region" description="Helical" evidence="5">
    <location>
        <begin position="247"/>
        <end position="266"/>
    </location>
</feature>
<proteinExistence type="predicted"/>
<feature type="transmembrane region" description="Helical" evidence="5">
    <location>
        <begin position="272"/>
        <end position="289"/>
    </location>
</feature>
<organism evidence="7 8">
    <name type="scientific">Pseudomonas borbori</name>
    <dbReference type="NCBI Taxonomy" id="289003"/>
    <lineage>
        <taxon>Bacteria</taxon>
        <taxon>Pseudomonadati</taxon>
        <taxon>Pseudomonadota</taxon>
        <taxon>Gammaproteobacteria</taxon>
        <taxon>Pseudomonadales</taxon>
        <taxon>Pseudomonadaceae</taxon>
        <taxon>Pseudomonas</taxon>
    </lineage>
</organism>
<dbReference type="Pfam" id="PF00892">
    <property type="entry name" value="EamA"/>
    <property type="match status" value="2"/>
</dbReference>
<dbReference type="RefSeq" id="WP_090502515.1">
    <property type="nucleotide sequence ID" value="NZ_FOWX01000020.1"/>
</dbReference>
<keyword evidence="3 5" id="KW-1133">Transmembrane helix</keyword>
<evidence type="ECO:0000259" key="6">
    <source>
        <dbReference type="Pfam" id="PF00892"/>
    </source>
</evidence>
<evidence type="ECO:0000256" key="5">
    <source>
        <dbReference type="SAM" id="Phobius"/>
    </source>
</evidence>
<evidence type="ECO:0000256" key="3">
    <source>
        <dbReference type="ARBA" id="ARBA00022989"/>
    </source>
</evidence>
<dbReference type="GO" id="GO:0016020">
    <property type="term" value="C:membrane"/>
    <property type="evidence" value="ECO:0007669"/>
    <property type="project" value="UniProtKB-SubCell"/>
</dbReference>
<dbReference type="InterPro" id="IPR000620">
    <property type="entry name" value="EamA_dom"/>
</dbReference>
<keyword evidence="4 5" id="KW-0472">Membrane</keyword>